<dbReference type="PANTHER" id="PTHR21137:SF35">
    <property type="entry name" value="ODORANT RECEPTOR 19A-RELATED"/>
    <property type="match status" value="1"/>
</dbReference>
<dbReference type="InterPro" id="IPR004117">
    <property type="entry name" value="7tm6_olfct_rcpt"/>
</dbReference>
<evidence type="ECO:0000256" key="5">
    <source>
        <dbReference type="ARBA" id="ARBA00022725"/>
    </source>
</evidence>
<keyword evidence="11" id="KW-1185">Reference proteome</keyword>
<organism evidence="11 12">
    <name type="scientific">Fopius arisanus</name>
    <dbReference type="NCBI Taxonomy" id="64838"/>
    <lineage>
        <taxon>Eukaryota</taxon>
        <taxon>Metazoa</taxon>
        <taxon>Ecdysozoa</taxon>
        <taxon>Arthropoda</taxon>
        <taxon>Hexapoda</taxon>
        <taxon>Insecta</taxon>
        <taxon>Pterygota</taxon>
        <taxon>Neoptera</taxon>
        <taxon>Endopterygota</taxon>
        <taxon>Hymenoptera</taxon>
        <taxon>Apocrita</taxon>
        <taxon>Ichneumonoidea</taxon>
        <taxon>Braconidae</taxon>
        <taxon>Opiinae</taxon>
        <taxon>Fopius</taxon>
    </lineage>
</organism>
<dbReference type="GO" id="GO:0004984">
    <property type="term" value="F:olfactory receptor activity"/>
    <property type="evidence" value="ECO:0007669"/>
    <property type="project" value="InterPro"/>
</dbReference>
<keyword evidence="3" id="KW-0716">Sensory transduction</keyword>
<dbReference type="Proteomes" id="UP000694866">
    <property type="component" value="Unplaced"/>
</dbReference>
<evidence type="ECO:0000256" key="3">
    <source>
        <dbReference type="ARBA" id="ARBA00022606"/>
    </source>
</evidence>
<feature type="transmembrane region" description="Helical" evidence="10">
    <location>
        <begin position="416"/>
        <end position="438"/>
    </location>
</feature>
<protein>
    <recommendedName>
        <fullName evidence="13">Odorant receptor</fullName>
    </recommendedName>
</protein>
<comment type="subcellular location">
    <subcellularLocation>
        <location evidence="1">Cell membrane</location>
        <topology evidence="1">Multi-pass membrane protein</topology>
    </subcellularLocation>
</comment>
<keyword evidence="6 10" id="KW-1133">Transmembrane helix</keyword>
<dbReference type="GO" id="GO:0007165">
    <property type="term" value="P:signal transduction"/>
    <property type="evidence" value="ECO:0007669"/>
    <property type="project" value="UniProtKB-KW"/>
</dbReference>
<dbReference type="AlphaFoldDB" id="A0A9R1TWV5"/>
<reference evidence="12" key="1">
    <citation type="submission" date="2025-08" db="UniProtKB">
        <authorList>
            <consortium name="RefSeq"/>
        </authorList>
    </citation>
    <scope>IDENTIFICATION</scope>
    <source>
        <strain evidence="12">USDA-PBARC FA_bdor</strain>
        <tissue evidence="12">Whole organism</tissue>
    </source>
</reference>
<feature type="transmembrane region" description="Helical" evidence="10">
    <location>
        <begin position="180"/>
        <end position="199"/>
    </location>
</feature>
<feature type="transmembrane region" description="Helical" evidence="10">
    <location>
        <begin position="144"/>
        <end position="160"/>
    </location>
</feature>
<gene>
    <name evidence="12" type="primary">LOC105264040</name>
</gene>
<evidence type="ECO:0008006" key="13">
    <source>
        <dbReference type="Google" id="ProtNLM"/>
    </source>
</evidence>
<evidence type="ECO:0000256" key="2">
    <source>
        <dbReference type="ARBA" id="ARBA00022475"/>
    </source>
</evidence>
<dbReference type="KEGG" id="fas:105264040"/>
<keyword evidence="2" id="KW-1003">Cell membrane</keyword>
<evidence type="ECO:0000256" key="9">
    <source>
        <dbReference type="ARBA" id="ARBA00023224"/>
    </source>
</evidence>
<keyword evidence="8" id="KW-0675">Receptor</keyword>
<feature type="transmembrane region" description="Helical" evidence="10">
    <location>
        <begin position="378"/>
        <end position="404"/>
    </location>
</feature>
<evidence type="ECO:0000256" key="1">
    <source>
        <dbReference type="ARBA" id="ARBA00004651"/>
    </source>
</evidence>
<evidence type="ECO:0000256" key="4">
    <source>
        <dbReference type="ARBA" id="ARBA00022692"/>
    </source>
</evidence>
<feature type="transmembrane region" description="Helical" evidence="10">
    <location>
        <begin position="68"/>
        <end position="93"/>
    </location>
</feature>
<dbReference type="GO" id="GO:0005886">
    <property type="term" value="C:plasma membrane"/>
    <property type="evidence" value="ECO:0007669"/>
    <property type="project" value="UniProtKB-SubCell"/>
</dbReference>
<evidence type="ECO:0000256" key="7">
    <source>
        <dbReference type="ARBA" id="ARBA00023136"/>
    </source>
</evidence>
<evidence type="ECO:0000313" key="11">
    <source>
        <dbReference type="Proteomes" id="UP000694866"/>
    </source>
</evidence>
<keyword evidence="5" id="KW-0552">Olfaction</keyword>
<feature type="transmembrane region" description="Helical" evidence="10">
    <location>
        <begin position="570"/>
        <end position="590"/>
    </location>
</feature>
<keyword evidence="9" id="KW-0807">Transducer</keyword>
<dbReference type="GeneID" id="105264040"/>
<accession>A0A9R1TWV5</accession>
<evidence type="ECO:0000313" key="12">
    <source>
        <dbReference type="RefSeq" id="XP_011298917.1"/>
    </source>
</evidence>
<dbReference type="GO" id="GO:0005549">
    <property type="term" value="F:odorant binding"/>
    <property type="evidence" value="ECO:0007669"/>
    <property type="project" value="InterPro"/>
</dbReference>
<proteinExistence type="predicted"/>
<evidence type="ECO:0000256" key="10">
    <source>
        <dbReference type="SAM" id="Phobius"/>
    </source>
</evidence>
<evidence type="ECO:0000256" key="6">
    <source>
        <dbReference type="ARBA" id="ARBA00022989"/>
    </source>
</evidence>
<keyword evidence="4 10" id="KW-0812">Transmembrane</keyword>
<evidence type="ECO:0000256" key="8">
    <source>
        <dbReference type="ARBA" id="ARBA00023170"/>
    </source>
</evidence>
<dbReference type="PANTHER" id="PTHR21137">
    <property type="entry name" value="ODORANT RECEPTOR"/>
    <property type="match status" value="1"/>
</dbReference>
<sequence>MDSTTGISRKMLICQLVSAFISDLPLLLCGLGNSEEFNRESNLTEIFRAIPLPTRCFYKDILDFYIEIYALQVLQIIALVMANLGCDCYFFGIGMNLVSQIRRFANDLERFEPQSDELKNQQTLRVMIRQHTHLIQMAAHLEEIFSFVIALQVLASVYQISSAGVQVLLSIRWSDPATAMSYSIYVCIFLMQLAIYNYAGECLSSSISSLQRSLYQCSWYHLSPKASRDFLFIMTRCGKRFHLTAGRIIPMNLESYKSIIKTLGSYFSVMQAILHPSGNDYESLICHSDVLTGEIFQLTMMISIAGEMHLDCAAVSDRIQNISLFSCALMTIVKVIIIRTNNSKMLDVILSAMDDWSNTQTASEENEMLSCAKLGRTICLFQMIASYITTVPIILGGFAVSAAVNTSNSTDPVINYLPLGTVCLFGEMSSGFYTVLYITQSIQLLTTCTGNIGCNCFFFGLTMHLSGQVQKLTDDMEVFGKNGEDTDRHGQFVSLVKRQNHLLELAQNLEATFNVIILVELSALTYEICLIDCLLNICISDNDSVVIKQLIVILALQMVVNLRMGNTVVIINSIIMLQILHLQLFLYSYAGERLSSGFENLGSAIYNCQWCDLPCKITKEFVLVMMRSYKTFTLTAGKICVMNLESFKNIVKAVGSYFSVLLAMFD</sequence>
<name>A0A9R1TWV5_9HYME</name>
<dbReference type="OrthoDB" id="8185860at2759"/>
<keyword evidence="7 10" id="KW-0472">Membrane</keyword>
<dbReference type="RefSeq" id="XP_011298917.1">
    <property type="nucleotide sequence ID" value="XM_011300615.1"/>
</dbReference>
<dbReference type="Pfam" id="PF02949">
    <property type="entry name" value="7tm_6"/>
    <property type="match status" value="3"/>
</dbReference>
<feature type="transmembrane region" description="Helical" evidence="10">
    <location>
        <begin position="12"/>
        <end position="33"/>
    </location>
</feature>